<dbReference type="PANTHER" id="PTHR31286">
    <property type="entry name" value="GLYCINE-RICH CELL WALL STRUCTURAL PROTEIN 1.8-LIKE"/>
    <property type="match status" value="1"/>
</dbReference>
<dbReference type="Gene3D" id="3.60.10.10">
    <property type="entry name" value="Endonuclease/exonuclease/phosphatase"/>
    <property type="match status" value="1"/>
</dbReference>
<evidence type="ECO:0000313" key="3">
    <source>
        <dbReference type="Proteomes" id="UP001154282"/>
    </source>
</evidence>
<dbReference type="Proteomes" id="UP001154282">
    <property type="component" value="Unassembled WGS sequence"/>
</dbReference>
<evidence type="ECO:0000313" key="2">
    <source>
        <dbReference type="EMBL" id="CAI0559012.1"/>
    </source>
</evidence>
<feature type="compositionally biased region" description="Basic and acidic residues" evidence="1">
    <location>
        <begin position="1"/>
        <end position="19"/>
    </location>
</feature>
<dbReference type="EMBL" id="CAMGYJ010000011">
    <property type="protein sequence ID" value="CAI0559012.1"/>
    <property type="molecule type" value="Genomic_DNA"/>
</dbReference>
<evidence type="ECO:0000256" key="1">
    <source>
        <dbReference type="SAM" id="MobiDB-lite"/>
    </source>
</evidence>
<dbReference type="AlphaFoldDB" id="A0AAV0RR76"/>
<accession>A0AAV0RR76</accession>
<evidence type="ECO:0008006" key="4">
    <source>
        <dbReference type="Google" id="ProtNLM"/>
    </source>
</evidence>
<sequence>MEEEHVLGEKFHEQNKEGDPGNNTLPLAWGVGAWKLFSTVLTKEEWNQMDYEKDSMGGPWMIGNHYIIVRPWRKAFNAKFAEVVTTLVWARLPELPFEFLNREAVERIASRIGCPIRVDRATTTVQPASPVEPQPSPKATETPADAYGEWMMVKPKPRCNGRTNPPLQESGATSTPRAVSIPGGSRFSALVEEELSQMGMDNSGNGETSSVLPDDMQQALAGEVPNLPKSTSSPLVAHPAKPASSTSLHEQALSRPVRKEESVNIHNFCGIWVLWHQQDLQVVSFTEWEHMIHLKCMKLGVRDPIAVLAFYGSPNTALHQQLWDEIRRLSTQTTVSRVLLRDFNYILGPTKHCEGVLYQEARSRCFRRCLHDSGLLDVSFAGPRSTWRRDTLHQRLDRAICNKL</sequence>
<dbReference type="SUPFAM" id="SSF56219">
    <property type="entry name" value="DNase I-like"/>
    <property type="match status" value="1"/>
</dbReference>
<gene>
    <name evidence="2" type="ORF">LITE_LOCUS49020</name>
</gene>
<proteinExistence type="predicted"/>
<organism evidence="2 3">
    <name type="scientific">Linum tenue</name>
    <dbReference type="NCBI Taxonomy" id="586396"/>
    <lineage>
        <taxon>Eukaryota</taxon>
        <taxon>Viridiplantae</taxon>
        <taxon>Streptophyta</taxon>
        <taxon>Embryophyta</taxon>
        <taxon>Tracheophyta</taxon>
        <taxon>Spermatophyta</taxon>
        <taxon>Magnoliopsida</taxon>
        <taxon>eudicotyledons</taxon>
        <taxon>Gunneridae</taxon>
        <taxon>Pentapetalae</taxon>
        <taxon>rosids</taxon>
        <taxon>fabids</taxon>
        <taxon>Malpighiales</taxon>
        <taxon>Linaceae</taxon>
        <taxon>Linum</taxon>
    </lineage>
</organism>
<dbReference type="InterPro" id="IPR040256">
    <property type="entry name" value="At4g02000-like"/>
</dbReference>
<feature type="region of interest" description="Disordered" evidence="1">
    <location>
        <begin position="156"/>
        <end position="183"/>
    </location>
</feature>
<feature type="compositionally biased region" description="Polar residues" evidence="1">
    <location>
        <begin position="161"/>
        <end position="177"/>
    </location>
</feature>
<feature type="region of interest" description="Disordered" evidence="1">
    <location>
        <begin position="1"/>
        <end position="22"/>
    </location>
</feature>
<dbReference type="PANTHER" id="PTHR31286:SF99">
    <property type="entry name" value="DUF4283 DOMAIN-CONTAINING PROTEIN"/>
    <property type="match status" value="1"/>
</dbReference>
<reference evidence="2" key="1">
    <citation type="submission" date="2022-08" db="EMBL/GenBank/DDBJ databases">
        <authorList>
            <person name="Gutierrez-Valencia J."/>
        </authorList>
    </citation>
    <scope>NUCLEOTIDE SEQUENCE</scope>
</reference>
<dbReference type="InterPro" id="IPR036691">
    <property type="entry name" value="Endo/exonu/phosph_ase_sf"/>
</dbReference>
<keyword evidence="3" id="KW-1185">Reference proteome</keyword>
<name>A0AAV0RR76_9ROSI</name>
<feature type="region of interest" description="Disordered" evidence="1">
    <location>
        <begin position="224"/>
        <end position="250"/>
    </location>
</feature>
<protein>
    <recommendedName>
        <fullName evidence="4">DUF4283 domain-containing protein</fullName>
    </recommendedName>
</protein>
<comment type="caution">
    <text evidence="2">The sequence shown here is derived from an EMBL/GenBank/DDBJ whole genome shotgun (WGS) entry which is preliminary data.</text>
</comment>